<gene>
    <name evidence="3" type="ORF">BS47DRAFT_663132</name>
</gene>
<feature type="compositionally biased region" description="Basic and acidic residues" evidence="1">
    <location>
        <begin position="8"/>
        <end position="19"/>
    </location>
</feature>
<dbReference type="Proteomes" id="UP000886523">
    <property type="component" value="Unassembled WGS sequence"/>
</dbReference>
<evidence type="ECO:0000313" key="4">
    <source>
        <dbReference type="Proteomes" id="UP000886523"/>
    </source>
</evidence>
<feature type="transmembrane region" description="Helical" evidence="2">
    <location>
        <begin position="159"/>
        <end position="184"/>
    </location>
</feature>
<keyword evidence="2" id="KW-0812">Transmembrane</keyword>
<evidence type="ECO:0000256" key="1">
    <source>
        <dbReference type="SAM" id="MobiDB-lite"/>
    </source>
</evidence>
<sequence length="332" mass="35983">MSSNESSSTREEPLPRKPGELGYSRNVSTTATPSQSSDANDEDDTVLRPHPAESSSHLPIPDASTSTASPPMSSYTSPARSQKTNAFSIVKLFRGQSPNSPVPVIYGIRLSTLLRLLFIAVAQIGAIIAWALTIIIIKAPGGRDEQNGASMFSGLNTPVLFIHIGFGVTTLLLGILLERAIFIVRAERYRFLHRSDLGSGPDAGAPPEVGFVPWNRPNLPTYVNALGYRGTGDVEDHYIAPAPPPEYGNTRGSILLMSTLLQHYPQERPASYTSRISPGRGERDDHNDRDDRAILEDDVVDSARRAGVLEDALATLERRSPINIPPAAVLRV</sequence>
<feature type="transmembrane region" description="Helical" evidence="2">
    <location>
        <begin position="116"/>
        <end position="139"/>
    </location>
</feature>
<keyword evidence="2" id="KW-0472">Membrane</keyword>
<keyword evidence="2" id="KW-1133">Transmembrane helix</keyword>
<reference evidence="3" key="1">
    <citation type="journal article" date="2020" name="Nat. Commun.">
        <title>Large-scale genome sequencing of mycorrhizal fungi provides insights into the early evolution of symbiotic traits.</title>
        <authorList>
            <person name="Miyauchi S."/>
            <person name="Kiss E."/>
            <person name="Kuo A."/>
            <person name="Drula E."/>
            <person name="Kohler A."/>
            <person name="Sanchez-Garcia M."/>
            <person name="Morin E."/>
            <person name="Andreopoulos B."/>
            <person name="Barry K.W."/>
            <person name="Bonito G."/>
            <person name="Buee M."/>
            <person name="Carver A."/>
            <person name="Chen C."/>
            <person name="Cichocki N."/>
            <person name="Clum A."/>
            <person name="Culley D."/>
            <person name="Crous P.W."/>
            <person name="Fauchery L."/>
            <person name="Girlanda M."/>
            <person name="Hayes R.D."/>
            <person name="Keri Z."/>
            <person name="LaButti K."/>
            <person name="Lipzen A."/>
            <person name="Lombard V."/>
            <person name="Magnuson J."/>
            <person name="Maillard F."/>
            <person name="Murat C."/>
            <person name="Nolan M."/>
            <person name="Ohm R.A."/>
            <person name="Pangilinan J."/>
            <person name="Pereira M.F."/>
            <person name="Perotto S."/>
            <person name="Peter M."/>
            <person name="Pfister S."/>
            <person name="Riley R."/>
            <person name="Sitrit Y."/>
            <person name="Stielow J.B."/>
            <person name="Szollosi G."/>
            <person name="Zifcakova L."/>
            <person name="Stursova M."/>
            <person name="Spatafora J.W."/>
            <person name="Tedersoo L."/>
            <person name="Vaario L.M."/>
            <person name="Yamada A."/>
            <person name="Yan M."/>
            <person name="Wang P."/>
            <person name="Xu J."/>
            <person name="Bruns T."/>
            <person name="Baldrian P."/>
            <person name="Vilgalys R."/>
            <person name="Dunand C."/>
            <person name="Henrissat B."/>
            <person name="Grigoriev I.V."/>
            <person name="Hibbett D."/>
            <person name="Nagy L.G."/>
            <person name="Martin F.M."/>
        </authorList>
    </citation>
    <scope>NUCLEOTIDE SEQUENCE</scope>
    <source>
        <strain evidence="3">UP504</strain>
    </source>
</reference>
<keyword evidence="4" id="KW-1185">Reference proteome</keyword>
<dbReference type="EMBL" id="MU128939">
    <property type="protein sequence ID" value="KAF9516440.1"/>
    <property type="molecule type" value="Genomic_DNA"/>
</dbReference>
<organism evidence="3 4">
    <name type="scientific">Hydnum rufescens UP504</name>
    <dbReference type="NCBI Taxonomy" id="1448309"/>
    <lineage>
        <taxon>Eukaryota</taxon>
        <taxon>Fungi</taxon>
        <taxon>Dikarya</taxon>
        <taxon>Basidiomycota</taxon>
        <taxon>Agaricomycotina</taxon>
        <taxon>Agaricomycetes</taxon>
        <taxon>Cantharellales</taxon>
        <taxon>Hydnaceae</taxon>
        <taxon>Hydnum</taxon>
    </lineage>
</organism>
<comment type="caution">
    <text evidence="3">The sequence shown here is derived from an EMBL/GenBank/DDBJ whole genome shotgun (WGS) entry which is preliminary data.</text>
</comment>
<feature type="compositionally biased region" description="Basic and acidic residues" evidence="1">
    <location>
        <begin position="280"/>
        <end position="291"/>
    </location>
</feature>
<feature type="region of interest" description="Disordered" evidence="1">
    <location>
        <begin position="267"/>
        <end position="291"/>
    </location>
</feature>
<protein>
    <submittedName>
        <fullName evidence="3">Uncharacterized protein</fullName>
    </submittedName>
</protein>
<feature type="region of interest" description="Disordered" evidence="1">
    <location>
        <begin position="1"/>
        <end position="80"/>
    </location>
</feature>
<feature type="compositionally biased region" description="Polar residues" evidence="1">
    <location>
        <begin position="25"/>
        <end position="38"/>
    </location>
</feature>
<evidence type="ECO:0000256" key="2">
    <source>
        <dbReference type="SAM" id="Phobius"/>
    </source>
</evidence>
<evidence type="ECO:0000313" key="3">
    <source>
        <dbReference type="EMBL" id="KAF9516440.1"/>
    </source>
</evidence>
<accession>A0A9P6B2N9</accession>
<proteinExistence type="predicted"/>
<dbReference type="OrthoDB" id="2596855at2759"/>
<feature type="compositionally biased region" description="Low complexity" evidence="1">
    <location>
        <begin position="63"/>
        <end position="79"/>
    </location>
</feature>
<name>A0A9P6B2N9_9AGAM</name>
<dbReference type="AlphaFoldDB" id="A0A9P6B2N9"/>